<dbReference type="Pfam" id="PF00202">
    <property type="entry name" value="Aminotran_3"/>
    <property type="match status" value="1"/>
</dbReference>
<dbReference type="SUPFAM" id="SSF53383">
    <property type="entry name" value="PLP-dependent transferases"/>
    <property type="match status" value="1"/>
</dbReference>
<reference evidence="9" key="1">
    <citation type="journal article" date="2020" name="mSystems">
        <title>Genome- and Community-Level Interaction Insights into Carbon Utilization and Element Cycling Functions of Hydrothermarchaeota in Hydrothermal Sediment.</title>
        <authorList>
            <person name="Zhou Z."/>
            <person name="Liu Y."/>
            <person name="Xu W."/>
            <person name="Pan J."/>
            <person name="Luo Z.H."/>
            <person name="Li M."/>
        </authorList>
    </citation>
    <scope>NUCLEOTIDE SEQUENCE [LARGE SCALE GENOMIC DNA]</scope>
    <source>
        <strain evidence="9">SpSt-914</strain>
    </source>
</reference>
<proteinExistence type="inferred from homology"/>
<comment type="cofactor">
    <cofactor evidence="1">
        <name>pyridoxal 5'-phosphate</name>
        <dbReference type="ChEBI" id="CHEBI:597326"/>
    </cofactor>
</comment>
<evidence type="ECO:0000256" key="7">
    <source>
        <dbReference type="ARBA" id="ARBA00030587"/>
    </source>
</evidence>
<dbReference type="NCBIfam" id="TIGR01885">
    <property type="entry name" value="Orn_aminotrans"/>
    <property type="match status" value="1"/>
</dbReference>
<dbReference type="GO" id="GO:0030170">
    <property type="term" value="F:pyridoxal phosphate binding"/>
    <property type="evidence" value="ECO:0007669"/>
    <property type="project" value="InterPro"/>
</dbReference>
<gene>
    <name evidence="9" type="primary">rocD</name>
    <name evidence="9" type="ORF">ENX16_02545</name>
</gene>
<evidence type="ECO:0000256" key="5">
    <source>
        <dbReference type="ARBA" id="ARBA00022679"/>
    </source>
</evidence>
<dbReference type="GO" id="GO:0055129">
    <property type="term" value="P:L-proline biosynthetic process"/>
    <property type="evidence" value="ECO:0007669"/>
    <property type="project" value="UniProtKB-UniPathway"/>
</dbReference>
<keyword evidence="4 9" id="KW-0032">Aminotransferase</keyword>
<dbReference type="InterPro" id="IPR015424">
    <property type="entry name" value="PyrdxlP-dep_Trfase"/>
</dbReference>
<evidence type="ECO:0000256" key="2">
    <source>
        <dbReference type="ARBA" id="ARBA00004998"/>
    </source>
</evidence>
<dbReference type="InterPro" id="IPR015422">
    <property type="entry name" value="PyrdxlP-dep_Trfase_small"/>
</dbReference>
<protein>
    <recommendedName>
        <fullName evidence="3">ornithine aminotransferase</fullName>
        <ecNumber evidence="3">2.6.1.13</ecNumber>
    </recommendedName>
    <alternativeName>
        <fullName evidence="7">Ornithine--oxo-acid aminotransferase</fullName>
    </alternativeName>
</protein>
<evidence type="ECO:0000313" key="9">
    <source>
        <dbReference type="EMBL" id="HGD12943.1"/>
    </source>
</evidence>
<sequence>MKSQDYIQLEENFAAHNYSPLPVVLCRGEGVWVEDVEGKKYLDMLAAYSALNQGHRHPKIINALIAQANRLTLTSRAFHNDQFGPLCKLLCEITGQEQVLLMNSGAEAVETAIKCARRWGYTRKGVPPDRAEIIVCANNFHGRTTTIISFSTEPLYRDGFGPFTPGFKIIPYDDLNALKQAINPNTVALLVEPIQGEAGIIVPHPGYLTGARQLCQEHKMLFILDEIQTGLGRTGRLFCYQYEAARPDVLILGKALGGGCVPISAVLSSREIMSVFVPGNHGSTFGANPLACAVAIAALQVILEEKLPERSFELGNYFMTRLKELNSPRVKEIRGRGLFIGVELKPEAGTARHYCEQLLKLNILAKDTHEQVIRFAPPLIIKTAEIDWAIERIAQVLK</sequence>
<dbReference type="InterPro" id="IPR015421">
    <property type="entry name" value="PyrdxlP-dep_Trfase_major"/>
</dbReference>
<comment type="caution">
    <text evidence="9">The sequence shown here is derived from an EMBL/GenBank/DDBJ whole genome shotgun (WGS) entry which is preliminary data.</text>
</comment>
<dbReference type="PANTHER" id="PTHR11986:SF18">
    <property type="entry name" value="ORNITHINE AMINOTRANSFERASE, MITOCHONDRIAL"/>
    <property type="match status" value="1"/>
</dbReference>
<dbReference type="PANTHER" id="PTHR11986">
    <property type="entry name" value="AMINOTRANSFERASE CLASS III"/>
    <property type="match status" value="1"/>
</dbReference>
<evidence type="ECO:0000256" key="6">
    <source>
        <dbReference type="ARBA" id="ARBA00022898"/>
    </source>
</evidence>
<keyword evidence="6 8" id="KW-0663">Pyridoxal phosphate</keyword>
<dbReference type="CDD" id="cd00610">
    <property type="entry name" value="OAT_like"/>
    <property type="match status" value="1"/>
</dbReference>
<dbReference type="PROSITE" id="PS00600">
    <property type="entry name" value="AA_TRANSFER_CLASS_3"/>
    <property type="match status" value="1"/>
</dbReference>
<dbReference type="InterPro" id="IPR050103">
    <property type="entry name" value="Class-III_PLP-dep_AT"/>
</dbReference>
<dbReference type="EC" id="2.6.1.13" evidence="3"/>
<dbReference type="InterPro" id="IPR005814">
    <property type="entry name" value="Aminotrans_3"/>
</dbReference>
<dbReference type="Gene3D" id="3.40.640.10">
    <property type="entry name" value="Type I PLP-dependent aspartate aminotransferase-like (Major domain)"/>
    <property type="match status" value="1"/>
</dbReference>
<dbReference type="InterPro" id="IPR049704">
    <property type="entry name" value="Aminotrans_3_PPA_site"/>
</dbReference>
<comment type="pathway">
    <text evidence="2">Amino-acid biosynthesis; L-proline biosynthesis; L-glutamate 5-semialdehyde from L-ornithine: step 1/1.</text>
</comment>
<dbReference type="AlphaFoldDB" id="A0A7V3PT48"/>
<dbReference type="PIRSF" id="PIRSF000521">
    <property type="entry name" value="Transaminase_4ab_Lys_Orn"/>
    <property type="match status" value="1"/>
</dbReference>
<comment type="similarity">
    <text evidence="8">Belongs to the class-III pyridoxal-phosphate-dependent aminotransferase family.</text>
</comment>
<dbReference type="FunFam" id="3.40.640.10:FF:000011">
    <property type="entry name" value="Ornithine aminotransferase"/>
    <property type="match status" value="1"/>
</dbReference>
<dbReference type="EMBL" id="DTMZ01000052">
    <property type="protein sequence ID" value="HGD12943.1"/>
    <property type="molecule type" value="Genomic_DNA"/>
</dbReference>
<evidence type="ECO:0000256" key="8">
    <source>
        <dbReference type="RuleBase" id="RU003560"/>
    </source>
</evidence>
<organism evidence="9">
    <name type="scientific">candidate division WOR-3 bacterium</name>
    <dbReference type="NCBI Taxonomy" id="2052148"/>
    <lineage>
        <taxon>Bacteria</taxon>
        <taxon>Bacteria division WOR-3</taxon>
    </lineage>
</organism>
<dbReference type="GO" id="GO:0004587">
    <property type="term" value="F:ornithine aminotransferase activity"/>
    <property type="evidence" value="ECO:0007669"/>
    <property type="project" value="UniProtKB-EC"/>
</dbReference>
<dbReference type="Gene3D" id="3.90.1150.10">
    <property type="entry name" value="Aspartate Aminotransferase, domain 1"/>
    <property type="match status" value="1"/>
</dbReference>
<dbReference type="InterPro" id="IPR010164">
    <property type="entry name" value="Orn_aminotrans"/>
</dbReference>
<dbReference type="UniPathway" id="UPA00098">
    <property type="reaction ID" value="UER00358"/>
</dbReference>
<evidence type="ECO:0000256" key="4">
    <source>
        <dbReference type="ARBA" id="ARBA00022576"/>
    </source>
</evidence>
<accession>A0A7V3PT48</accession>
<keyword evidence="5 9" id="KW-0808">Transferase</keyword>
<evidence type="ECO:0000256" key="1">
    <source>
        <dbReference type="ARBA" id="ARBA00001933"/>
    </source>
</evidence>
<evidence type="ECO:0000256" key="3">
    <source>
        <dbReference type="ARBA" id="ARBA00012924"/>
    </source>
</evidence>
<dbReference type="GO" id="GO:0042802">
    <property type="term" value="F:identical protein binding"/>
    <property type="evidence" value="ECO:0007669"/>
    <property type="project" value="TreeGrafter"/>
</dbReference>
<name>A0A7V3PT48_UNCW3</name>